<accession>D1BBM9</accession>
<dbReference type="STRING" id="446469.Sked_28980"/>
<gene>
    <name evidence="2" type="ordered locus">Sked_28980</name>
</gene>
<evidence type="ECO:0008006" key="4">
    <source>
        <dbReference type="Google" id="ProtNLM"/>
    </source>
</evidence>
<dbReference type="KEGG" id="ske:Sked_28980"/>
<dbReference type="AlphaFoldDB" id="D1BBM9"/>
<proteinExistence type="predicted"/>
<dbReference type="Proteomes" id="UP000000322">
    <property type="component" value="Chromosome"/>
</dbReference>
<protein>
    <recommendedName>
        <fullName evidence="4">Sortase (Surface protein transpeptidase)</fullName>
    </recommendedName>
</protein>
<dbReference type="OrthoDB" id="9831037at2"/>
<keyword evidence="1" id="KW-0732">Signal</keyword>
<name>D1BBM9_SANKS</name>
<reference evidence="2 3" key="1">
    <citation type="journal article" date="2009" name="Stand. Genomic Sci.">
        <title>Complete genome sequence of Sanguibacter keddieii type strain (ST-74).</title>
        <authorList>
            <person name="Ivanova N."/>
            <person name="Sikorski J."/>
            <person name="Sims D."/>
            <person name="Brettin T."/>
            <person name="Detter J.C."/>
            <person name="Han C."/>
            <person name="Lapidus A."/>
            <person name="Copeland A."/>
            <person name="Glavina Del Rio T."/>
            <person name="Nolan M."/>
            <person name="Chen F."/>
            <person name="Lucas S."/>
            <person name="Tice H."/>
            <person name="Cheng J.F."/>
            <person name="Bruce D."/>
            <person name="Goodwin L."/>
            <person name="Pitluck S."/>
            <person name="Pati A."/>
            <person name="Mavromatis K."/>
            <person name="Chen A."/>
            <person name="Palaniappan K."/>
            <person name="D'haeseleer P."/>
            <person name="Chain P."/>
            <person name="Bristow J."/>
            <person name="Eisen J.A."/>
            <person name="Markowitz V."/>
            <person name="Hugenholtz P."/>
            <person name="Goker M."/>
            <person name="Pukall R."/>
            <person name="Klenk H.P."/>
            <person name="Kyrpides N.C."/>
        </authorList>
    </citation>
    <scope>NUCLEOTIDE SEQUENCE [LARGE SCALE GENOMIC DNA]</scope>
    <source>
        <strain evidence="3">ATCC 51767 / DSM 10542 / NCFB 3025 / ST-74</strain>
    </source>
</reference>
<evidence type="ECO:0000256" key="1">
    <source>
        <dbReference type="SAM" id="SignalP"/>
    </source>
</evidence>
<dbReference type="EMBL" id="CP001819">
    <property type="protein sequence ID" value="ACZ22800.1"/>
    <property type="molecule type" value="Genomic_DNA"/>
</dbReference>
<dbReference type="HOGENOM" id="CLU_1155742_0_0_11"/>
<keyword evidence="3" id="KW-1185">Reference proteome</keyword>
<organism evidence="2 3">
    <name type="scientific">Sanguibacter keddieii (strain ATCC 51767 / DSM 10542 / NCFB 3025 / ST-74)</name>
    <dbReference type="NCBI Taxonomy" id="446469"/>
    <lineage>
        <taxon>Bacteria</taxon>
        <taxon>Bacillati</taxon>
        <taxon>Actinomycetota</taxon>
        <taxon>Actinomycetes</taxon>
        <taxon>Micrococcales</taxon>
        <taxon>Sanguibacteraceae</taxon>
        <taxon>Sanguibacter</taxon>
    </lineage>
</organism>
<evidence type="ECO:0000313" key="3">
    <source>
        <dbReference type="Proteomes" id="UP000000322"/>
    </source>
</evidence>
<feature type="signal peptide" evidence="1">
    <location>
        <begin position="1"/>
        <end position="25"/>
    </location>
</feature>
<feature type="chain" id="PRO_5003021385" description="Sortase (Surface protein transpeptidase)" evidence="1">
    <location>
        <begin position="26"/>
        <end position="240"/>
    </location>
</feature>
<dbReference type="RefSeq" id="WP_012867869.1">
    <property type="nucleotide sequence ID" value="NC_013521.1"/>
</dbReference>
<sequence length="240" mass="24444">MSRRSAGWVVGLALLAVGTAGCVSALPEDQAVPIQNVSMEEETGVQRTVETTGRSGIKASGAPPVADQVEVEPAVKEAPAQSERAPASAPVANEVAQVATGALTIPSLGGWSEQIVEEVAFVEGSGVLKPQGRGLALVTGLPEPWSAGQILLVHSGGAPENPGNRLVERDAGSTIAVGAEVVLPDGSPGVVTYSDVSPKSLLPRALWDALAEGDTVLVTCRPETGLDSSTSNSITIIERT</sequence>
<dbReference type="PROSITE" id="PS51257">
    <property type="entry name" value="PROKAR_LIPOPROTEIN"/>
    <property type="match status" value="1"/>
</dbReference>
<evidence type="ECO:0000313" key="2">
    <source>
        <dbReference type="EMBL" id="ACZ22800.1"/>
    </source>
</evidence>